<gene>
    <name evidence="2" type="ORF">FHR27_001928</name>
</gene>
<dbReference type="Gene3D" id="3.40.50.10890">
    <property type="match status" value="1"/>
</dbReference>
<protein>
    <recommendedName>
        <fullName evidence="1">Beta-Casp domain-containing protein</fullName>
    </recommendedName>
</protein>
<keyword evidence="3" id="KW-1185">Reference proteome</keyword>
<comment type="caution">
    <text evidence="2">The sequence shown here is derived from an EMBL/GenBank/DDBJ whole genome shotgun (WGS) entry which is preliminary data.</text>
</comment>
<evidence type="ECO:0000313" key="2">
    <source>
        <dbReference type="EMBL" id="NYH73318.1"/>
    </source>
</evidence>
<evidence type="ECO:0000313" key="3">
    <source>
        <dbReference type="Proteomes" id="UP000578688"/>
    </source>
</evidence>
<dbReference type="Proteomes" id="UP000578688">
    <property type="component" value="Unassembled WGS sequence"/>
</dbReference>
<name>A0A7Y9XKZ3_9GAMM</name>
<proteinExistence type="predicted"/>
<dbReference type="InterPro" id="IPR022712">
    <property type="entry name" value="Beta_Casp"/>
</dbReference>
<sequence length="52" mass="5656">MAFEQLITIDSHSDHQRILNHLVSSARPTIVIAGNGMCSSGRILNITDPIDP</sequence>
<evidence type="ECO:0000259" key="1">
    <source>
        <dbReference type="Pfam" id="PF10996"/>
    </source>
</evidence>
<reference evidence="2 3" key="1">
    <citation type="submission" date="2020-07" db="EMBL/GenBank/DDBJ databases">
        <title>Genomic analyses of the natural microbiome of Caenorhabditis elegans.</title>
        <authorList>
            <person name="Samuel B."/>
        </authorList>
    </citation>
    <scope>NUCLEOTIDE SEQUENCE [LARGE SCALE GENOMIC DNA]</scope>
    <source>
        <strain evidence="2 3">BIGb0408</strain>
    </source>
</reference>
<dbReference type="EMBL" id="JACBYV010000001">
    <property type="protein sequence ID" value="NYH73318.1"/>
    <property type="molecule type" value="Genomic_DNA"/>
</dbReference>
<accession>A0A7Y9XKZ3</accession>
<dbReference type="AlphaFoldDB" id="A0A7Y9XKZ3"/>
<feature type="domain" description="Beta-Casp" evidence="1">
    <location>
        <begin position="2"/>
        <end position="46"/>
    </location>
</feature>
<organism evidence="2 3">
    <name type="scientific">Phytopseudomonas flavescens</name>
    <dbReference type="NCBI Taxonomy" id="29435"/>
    <lineage>
        <taxon>Bacteria</taxon>
        <taxon>Pseudomonadati</taxon>
        <taxon>Pseudomonadota</taxon>
        <taxon>Gammaproteobacteria</taxon>
        <taxon>Pseudomonadales</taxon>
        <taxon>Pseudomonadaceae</taxon>
        <taxon>Phytopseudomonas</taxon>
    </lineage>
</organism>
<dbReference type="Pfam" id="PF10996">
    <property type="entry name" value="Beta-Casp"/>
    <property type="match status" value="1"/>
</dbReference>